<dbReference type="KEGG" id="alv:Alvin_2415"/>
<name>D3RNG4_ALLVD</name>
<protein>
    <recommendedName>
        <fullName evidence="1">PIN domain-containing protein</fullName>
    </recommendedName>
</protein>
<dbReference type="SUPFAM" id="SSF88723">
    <property type="entry name" value="PIN domain-like"/>
    <property type="match status" value="1"/>
</dbReference>
<dbReference type="InterPro" id="IPR002716">
    <property type="entry name" value="PIN_dom"/>
</dbReference>
<sequence length="146" mass="16217">MRVYLDSCSLQRPLDDQTQPRIRVETEAVLAILAAVQVGDIVLVNSEALEYEMRRIPDDQRRNEVAAILALSKEYAEVTDEAEKLAESFENRGIHPMDAVHLALASTAKVDFFTTCDDRLLRKAKAESGLDCKVVSALALVSEVLQ</sequence>
<dbReference type="HOGENOM" id="CLU_111934_0_0_6"/>
<dbReference type="STRING" id="572477.Alvin_2415"/>
<dbReference type="Gene3D" id="3.40.50.1010">
    <property type="entry name" value="5'-nuclease"/>
    <property type="match status" value="1"/>
</dbReference>
<dbReference type="EMBL" id="CP001896">
    <property type="protein sequence ID" value="ADC63329.1"/>
    <property type="molecule type" value="Genomic_DNA"/>
</dbReference>
<accession>D3RNG4</accession>
<dbReference type="Pfam" id="PF01850">
    <property type="entry name" value="PIN"/>
    <property type="match status" value="1"/>
</dbReference>
<dbReference type="AlphaFoldDB" id="D3RNG4"/>
<organism evidence="2 3">
    <name type="scientific">Allochromatium vinosum (strain ATCC 17899 / DSM 180 / NBRC 103801 / NCIMB 10441 / D)</name>
    <name type="common">Chromatium vinosum</name>
    <dbReference type="NCBI Taxonomy" id="572477"/>
    <lineage>
        <taxon>Bacteria</taxon>
        <taxon>Pseudomonadati</taxon>
        <taxon>Pseudomonadota</taxon>
        <taxon>Gammaproteobacteria</taxon>
        <taxon>Chromatiales</taxon>
        <taxon>Chromatiaceae</taxon>
        <taxon>Allochromatium</taxon>
    </lineage>
</organism>
<reference evidence="2 3" key="1">
    <citation type="journal article" date="2011" name="Stand. Genomic Sci.">
        <title>Complete genome sequence of Allochromatium vinosum DSM 180(T).</title>
        <authorList>
            <person name="Weissgerber T."/>
            <person name="Zigann R."/>
            <person name="Bruce D."/>
            <person name="Chang Y.J."/>
            <person name="Detter J.C."/>
            <person name="Han C."/>
            <person name="Hauser L."/>
            <person name="Jeffries C.D."/>
            <person name="Land M."/>
            <person name="Munk A.C."/>
            <person name="Tapia R."/>
            <person name="Dahl C."/>
        </authorList>
    </citation>
    <scope>NUCLEOTIDE SEQUENCE [LARGE SCALE GENOMIC DNA]</scope>
    <source>
        <strain evidence="3">ATCC 17899 / DSM 180 / NBRC 103801 / NCIMB 10441 / D</strain>
    </source>
</reference>
<gene>
    <name evidence="2" type="ordered locus">Alvin_2415</name>
</gene>
<dbReference type="InterPro" id="IPR029060">
    <property type="entry name" value="PIN-like_dom_sf"/>
</dbReference>
<evidence type="ECO:0000259" key="1">
    <source>
        <dbReference type="Pfam" id="PF01850"/>
    </source>
</evidence>
<evidence type="ECO:0000313" key="3">
    <source>
        <dbReference type="Proteomes" id="UP000001441"/>
    </source>
</evidence>
<dbReference type="OrthoDB" id="5624224at2"/>
<dbReference type="eggNOG" id="COG1848">
    <property type="taxonomic scope" value="Bacteria"/>
</dbReference>
<dbReference type="Proteomes" id="UP000001441">
    <property type="component" value="Chromosome"/>
</dbReference>
<dbReference type="RefSeq" id="WP_012971599.1">
    <property type="nucleotide sequence ID" value="NC_013851.1"/>
</dbReference>
<evidence type="ECO:0000313" key="2">
    <source>
        <dbReference type="EMBL" id="ADC63329.1"/>
    </source>
</evidence>
<keyword evidence="3" id="KW-1185">Reference proteome</keyword>
<proteinExistence type="predicted"/>
<feature type="domain" description="PIN" evidence="1">
    <location>
        <begin position="23"/>
        <end position="125"/>
    </location>
</feature>